<dbReference type="Proteomes" id="UP000298050">
    <property type="component" value="Unassembled WGS sequence"/>
</dbReference>
<evidence type="ECO:0000256" key="4">
    <source>
        <dbReference type="ARBA" id="ARBA00022679"/>
    </source>
</evidence>
<proteinExistence type="inferred from homology"/>
<feature type="active site" description="Proton acceptor" evidence="9">
    <location>
        <position position="349"/>
    </location>
</feature>
<evidence type="ECO:0000256" key="2">
    <source>
        <dbReference type="ARBA" id="ARBA00010982"/>
    </source>
</evidence>
<reference evidence="13 14" key="1">
    <citation type="submission" date="2019-04" db="EMBL/GenBank/DDBJ databases">
        <title>Taxonomy of novel Haliea sp. from mangrove soil of West Coast of India.</title>
        <authorList>
            <person name="Verma A."/>
            <person name="Kumar P."/>
            <person name="Krishnamurthi S."/>
        </authorList>
    </citation>
    <scope>NUCLEOTIDE SEQUENCE [LARGE SCALE GENOMIC DNA]</scope>
    <source>
        <strain evidence="13 14">SAOS-164</strain>
    </source>
</reference>
<evidence type="ECO:0000256" key="10">
    <source>
        <dbReference type="RuleBase" id="RU003557"/>
    </source>
</evidence>
<dbReference type="NCBIfam" id="TIGR02445">
    <property type="entry name" value="fadA"/>
    <property type="match status" value="1"/>
</dbReference>
<comment type="similarity">
    <text evidence="2 10">Belongs to the thiolase-like superfamily. Thiolase family.</text>
</comment>
<evidence type="ECO:0000256" key="1">
    <source>
        <dbReference type="ARBA" id="ARBA00005189"/>
    </source>
</evidence>
<keyword evidence="7" id="KW-0443">Lipid metabolism</keyword>
<gene>
    <name evidence="13" type="primary">fadA</name>
    <name evidence="13" type="ORF">E4634_09045</name>
</gene>
<evidence type="ECO:0000259" key="12">
    <source>
        <dbReference type="Pfam" id="PF02803"/>
    </source>
</evidence>
<dbReference type="InterPro" id="IPR012805">
    <property type="entry name" value="FadA"/>
</dbReference>
<dbReference type="InterPro" id="IPR020616">
    <property type="entry name" value="Thiolase_N"/>
</dbReference>
<keyword evidence="6" id="KW-0442">Lipid degradation</keyword>
<dbReference type="EC" id="2.3.1.16" evidence="13"/>
<dbReference type="InterPro" id="IPR016039">
    <property type="entry name" value="Thiolase-like"/>
</dbReference>
<accession>A0A4Z0M4G1</accession>
<dbReference type="PANTHER" id="PTHR43853:SF11">
    <property type="entry name" value="3-KETOACYL-COA THIOLASE FADA"/>
    <property type="match status" value="1"/>
</dbReference>
<keyword evidence="5" id="KW-0276">Fatty acid metabolism</keyword>
<keyword evidence="3" id="KW-0963">Cytoplasm</keyword>
<dbReference type="PROSITE" id="PS00098">
    <property type="entry name" value="THIOLASE_1"/>
    <property type="match status" value="1"/>
</dbReference>
<evidence type="ECO:0000256" key="9">
    <source>
        <dbReference type="PIRSR" id="PIRSR000429-1"/>
    </source>
</evidence>
<dbReference type="CDD" id="cd00751">
    <property type="entry name" value="thiolase"/>
    <property type="match status" value="1"/>
</dbReference>
<dbReference type="FunFam" id="3.40.47.10:FF:000010">
    <property type="entry name" value="Acetyl-CoA acetyltransferase (Thiolase)"/>
    <property type="match status" value="1"/>
</dbReference>
<evidence type="ECO:0000313" key="13">
    <source>
        <dbReference type="EMBL" id="TGD74258.1"/>
    </source>
</evidence>
<dbReference type="PROSITE" id="PS00737">
    <property type="entry name" value="THIOLASE_2"/>
    <property type="match status" value="1"/>
</dbReference>
<keyword evidence="14" id="KW-1185">Reference proteome</keyword>
<dbReference type="EMBL" id="SRLE01000006">
    <property type="protein sequence ID" value="TGD74258.1"/>
    <property type="molecule type" value="Genomic_DNA"/>
</dbReference>
<dbReference type="PANTHER" id="PTHR43853">
    <property type="entry name" value="3-KETOACYL-COA THIOLASE, PEROXISOMAL"/>
    <property type="match status" value="1"/>
</dbReference>
<evidence type="ECO:0000313" key="14">
    <source>
        <dbReference type="Proteomes" id="UP000298050"/>
    </source>
</evidence>
<dbReference type="InterPro" id="IPR050215">
    <property type="entry name" value="Thiolase-like_sf_Thiolase"/>
</dbReference>
<feature type="domain" description="Thiolase N-terminal" evidence="11">
    <location>
        <begin position="9"/>
        <end position="259"/>
    </location>
</feature>
<comment type="pathway">
    <text evidence="1">Lipid metabolism.</text>
</comment>
<dbReference type="GO" id="GO:0003988">
    <property type="term" value="F:acetyl-CoA C-acyltransferase activity"/>
    <property type="evidence" value="ECO:0007669"/>
    <property type="project" value="UniProtKB-EC"/>
</dbReference>
<dbReference type="PIRSF" id="PIRSF000429">
    <property type="entry name" value="Ac-CoA_Ac_transf"/>
    <property type="match status" value="1"/>
</dbReference>
<dbReference type="AlphaFoldDB" id="A0A4Z0M4G1"/>
<evidence type="ECO:0000256" key="3">
    <source>
        <dbReference type="ARBA" id="ARBA00022490"/>
    </source>
</evidence>
<feature type="active site" description="Acyl-thioester intermediate" evidence="9">
    <location>
        <position position="95"/>
    </location>
</feature>
<evidence type="ECO:0000256" key="5">
    <source>
        <dbReference type="ARBA" id="ARBA00022832"/>
    </source>
</evidence>
<keyword evidence="4 10" id="KW-0808">Transferase</keyword>
<dbReference type="InterPro" id="IPR020617">
    <property type="entry name" value="Thiolase_C"/>
</dbReference>
<dbReference type="OrthoDB" id="8951704at2"/>
<dbReference type="GO" id="GO:0006635">
    <property type="term" value="P:fatty acid beta-oxidation"/>
    <property type="evidence" value="ECO:0007669"/>
    <property type="project" value="TreeGrafter"/>
</dbReference>
<dbReference type="SUPFAM" id="SSF53901">
    <property type="entry name" value="Thiolase-like"/>
    <property type="match status" value="2"/>
</dbReference>
<keyword evidence="8 10" id="KW-0012">Acyltransferase</keyword>
<evidence type="ECO:0000256" key="7">
    <source>
        <dbReference type="ARBA" id="ARBA00023098"/>
    </source>
</evidence>
<evidence type="ECO:0000256" key="6">
    <source>
        <dbReference type="ARBA" id="ARBA00022963"/>
    </source>
</evidence>
<evidence type="ECO:0000256" key="8">
    <source>
        <dbReference type="ARBA" id="ARBA00023315"/>
    </source>
</evidence>
<dbReference type="InterPro" id="IPR002155">
    <property type="entry name" value="Thiolase"/>
</dbReference>
<dbReference type="NCBIfam" id="NF006510">
    <property type="entry name" value="PRK08947.1"/>
    <property type="match status" value="1"/>
</dbReference>
<dbReference type="GO" id="GO:0010124">
    <property type="term" value="P:phenylacetate catabolic process"/>
    <property type="evidence" value="ECO:0007669"/>
    <property type="project" value="TreeGrafter"/>
</dbReference>
<organism evidence="13 14">
    <name type="scientific">Mangrovimicrobium sediminis</name>
    <dbReference type="NCBI Taxonomy" id="2562682"/>
    <lineage>
        <taxon>Bacteria</taxon>
        <taxon>Pseudomonadati</taxon>
        <taxon>Pseudomonadota</taxon>
        <taxon>Gammaproteobacteria</taxon>
        <taxon>Cellvibrionales</taxon>
        <taxon>Halieaceae</taxon>
        <taxon>Mangrovimicrobium</taxon>
    </lineage>
</organism>
<protein>
    <submittedName>
        <fullName evidence="13">Acetyl-CoA C-acyltransferase FadA</fullName>
        <ecNumber evidence="13">2.3.1.16</ecNumber>
    </submittedName>
</protein>
<feature type="active site" description="Proton acceptor" evidence="9">
    <location>
        <position position="379"/>
    </location>
</feature>
<name>A0A4Z0M4G1_9GAMM</name>
<evidence type="ECO:0000259" key="11">
    <source>
        <dbReference type="Pfam" id="PF00108"/>
    </source>
</evidence>
<dbReference type="NCBIfam" id="TIGR01930">
    <property type="entry name" value="AcCoA-C-Actrans"/>
    <property type="match status" value="1"/>
</dbReference>
<dbReference type="Pfam" id="PF00108">
    <property type="entry name" value="Thiolase_N"/>
    <property type="match status" value="1"/>
</dbReference>
<sequence length="393" mass="41243">MSLNPNDAVIVDYARSAMGRSKNGCFRNVRADDLSAEVIKGMLARNAALDPADIDDLIWGSVIQRGEQGMNLARMIVLCAELPHTIAAQTVNRLCGSSMSALHTGAASIMAGMGDVYLVGGVEHLGHLPMMDTANIDPNPRMGRSVAKAAGLMGMTAEYLAILHGITREAQDEFGLRSHQLAWKATQEGKFDREIIPVDGHDAAGALASITADETIRPETTLEGLAALPPAFNPQGGTVTAGQSSQVSDGASAMLVMSAQKAQDLGLKPIAAVRAMAVAGVDPSIMGYGPVPSTKKALKKLGLTMGDIEMVELNEAFAAQALTVLKDLDLLDKMDEKVNVHGGAIALGHPFGCSGVRITGSLLNVMEDRDLTWGVSTMCIGMGQGITTVIERV</sequence>
<dbReference type="Gene3D" id="3.40.47.10">
    <property type="match status" value="2"/>
</dbReference>
<dbReference type="GO" id="GO:0005737">
    <property type="term" value="C:cytoplasm"/>
    <property type="evidence" value="ECO:0007669"/>
    <property type="project" value="InterPro"/>
</dbReference>
<comment type="caution">
    <text evidence="13">The sequence shown here is derived from an EMBL/GenBank/DDBJ whole genome shotgun (WGS) entry which is preliminary data.</text>
</comment>
<feature type="domain" description="Thiolase C-terminal" evidence="12">
    <location>
        <begin position="267"/>
        <end position="392"/>
    </location>
</feature>
<dbReference type="Pfam" id="PF02803">
    <property type="entry name" value="Thiolase_C"/>
    <property type="match status" value="1"/>
</dbReference>
<dbReference type="InterPro" id="IPR020615">
    <property type="entry name" value="Thiolase_acyl_enz_int_AS"/>
</dbReference>
<dbReference type="InterPro" id="IPR020613">
    <property type="entry name" value="Thiolase_CS"/>
</dbReference>
<dbReference type="RefSeq" id="WP_135443021.1">
    <property type="nucleotide sequence ID" value="NZ_SRLE01000006.1"/>
</dbReference>